<dbReference type="InterPro" id="IPR036390">
    <property type="entry name" value="WH_DNA-bd_sf"/>
</dbReference>
<dbReference type="InterPro" id="IPR036388">
    <property type="entry name" value="WH-like_DNA-bd_sf"/>
</dbReference>
<evidence type="ECO:0008006" key="3">
    <source>
        <dbReference type="Google" id="ProtNLM"/>
    </source>
</evidence>
<protein>
    <recommendedName>
        <fullName evidence="3">Transcription regulator TrmB N-terminal domain-containing protein</fullName>
    </recommendedName>
</protein>
<organism evidence="1 2">
    <name type="scientific">miscellaneous Crenarchaeota group-15 archaeon DG-45</name>
    <dbReference type="NCBI Taxonomy" id="1685127"/>
    <lineage>
        <taxon>Archaea</taxon>
        <taxon>Candidatus Bathyarchaeota</taxon>
        <taxon>MCG-15</taxon>
    </lineage>
</organism>
<accession>A0A0M0BKH8</accession>
<proteinExistence type="predicted"/>
<name>A0A0M0BKH8_9ARCH</name>
<evidence type="ECO:0000313" key="2">
    <source>
        <dbReference type="Proteomes" id="UP000037210"/>
    </source>
</evidence>
<reference evidence="1 2" key="1">
    <citation type="submission" date="2015-06" db="EMBL/GenBank/DDBJ databases">
        <title>New insights into the roles of widespread benthic archaea in carbon and nitrogen cycling.</title>
        <authorList>
            <person name="Lazar C.S."/>
            <person name="Baker B.J."/>
            <person name="Seitz K.W."/>
            <person name="Hyde A.S."/>
            <person name="Dick G.J."/>
            <person name="Hinrichs K.-U."/>
            <person name="Teske A.P."/>
        </authorList>
    </citation>
    <scope>NUCLEOTIDE SEQUENCE [LARGE SCALE GENOMIC DNA]</scope>
    <source>
        <strain evidence="1">DG-45</strain>
    </source>
</reference>
<dbReference type="EMBL" id="LFWZ01000075">
    <property type="protein sequence ID" value="KON29048.1"/>
    <property type="molecule type" value="Genomic_DNA"/>
</dbReference>
<dbReference type="AlphaFoldDB" id="A0A0M0BKH8"/>
<comment type="caution">
    <text evidence="1">The sequence shown here is derived from an EMBL/GenBank/DDBJ whole genome shotgun (WGS) entry which is preliminary data.</text>
</comment>
<evidence type="ECO:0000313" key="1">
    <source>
        <dbReference type="EMBL" id="KON29048.1"/>
    </source>
</evidence>
<dbReference type="SUPFAM" id="SSF46785">
    <property type="entry name" value="Winged helix' DNA-binding domain"/>
    <property type="match status" value="1"/>
</dbReference>
<sequence length="66" mass="7705">MSAKLRKQAIQLLAEEPMSLKELAVKMDLKEKRTYGILKSLFEKGQVRSFKGEDNQRRYMTDEKGL</sequence>
<dbReference type="Gene3D" id="1.10.10.10">
    <property type="entry name" value="Winged helix-like DNA-binding domain superfamily/Winged helix DNA-binding domain"/>
    <property type="match status" value="1"/>
</dbReference>
<gene>
    <name evidence="1" type="ORF">AC482_07300</name>
</gene>
<dbReference type="Proteomes" id="UP000037210">
    <property type="component" value="Unassembled WGS sequence"/>
</dbReference>